<proteinExistence type="predicted"/>
<dbReference type="GO" id="GO:0046168">
    <property type="term" value="P:glycerol-3-phosphate catabolic process"/>
    <property type="evidence" value="ECO:0007669"/>
    <property type="project" value="InterPro"/>
</dbReference>
<protein>
    <recommendedName>
        <fullName evidence="1">Glycerol-3-phosphate dehydrogenase NAD-dependent N-terminal domain-containing protein</fullName>
    </recommendedName>
</protein>
<dbReference type="Gene3D" id="3.40.50.720">
    <property type="entry name" value="NAD(P)-binding Rossmann-like Domain"/>
    <property type="match status" value="1"/>
</dbReference>
<accession>X1H5T9</accession>
<organism evidence="2">
    <name type="scientific">marine sediment metagenome</name>
    <dbReference type="NCBI Taxonomy" id="412755"/>
    <lineage>
        <taxon>unclassified sequences</taxon>
        <taxon>metagenomes</taxon>
        <taxon>ecological metagenomes</taxon>
    </lineage>
</organism>
<gene>
    <name evidence="2" type="ORF">S03H2_18697</name>
</gene>
<dbReference type="InterPro" id="IPR036291">
    <property type="entry name" value="NAD(P)-bd_dom_sf"/>
</dbReference>
<dbReference type="EMBL" id="BARU01009716">
    <property type="protein sequence ID" value="GAH40673.1"/>
    <property type="molecule type" value="Genomic_DNA"/>
</dbReference>
<comment type="caution">
    <text evidence="2">The sequence shown here is derived from an EMBL/GenBank/DDBJ whole genome shotgun (WGS) entry which is preliminary data.</text>
</comment>
<reference evidence="2" key="1">
    <citation type="journal article" date="2014" name="Front. Microbiol.">
        <title>High frequency of phylogenetically diverse reductive dehalogenase-homologous genes in deep subseafloor sedimentary metagenomes.</title>
        <authorList>
            <person name="Kawai M."/>
            <person name="Futagami T."/>
            <person name="Toyoda A."/>
            <person name="Takaki Y."/>
            <person name="Nishi S."/>
            <person name="Hori S."/>
            <person name="Arai W."/>
            <person name="Tsubouchi T."/>
            <person name="Morono Y."/>
            <person name="Uchiyama I."/>
            <person name="Ito T."/>
            <person name="Fujiyama A."/>
            <person name="Inagaki F."/>
            <person name="Takami H."/>
        </authorList>
    </citation>
    <scope>NUCLEOTIDE SEQUENCE</scope>
    <source>
        <strain evidence="2">Expedition CK06-06</strain>
    </source>
</reference>
<feature type="domain" description="Glycerol-3-phosphate dehydrogenase NAD-dependent N-terminal" evidence="1">
    <location>
        <begin position="1"/>
        <end position="41"/>
    </location>
</feature>
<dbReference type="SUPFAM" id="SSF51735">
    <property type="entry name" value="NAD(P)-binding Rossmann-fold domains"/>
    <property type="match status" value="1"/>
</dbReference>
<dbReference type="Pfam" id="PF01210">
    <property type="entry name" value="NAD_Gly3P_dh_N"/>
    <property type="match status" value="1"/>
</dbReference>
<evidence type="ECO:0000259" key="1">
    <source>
        <dbReference type="Pfam" id="PF01210"/>
    </source>
</evidence>
<dbReference type="GO" id="GO:0051287">
    <property type="term" value="F:NAD binding"/>
    <property type="evidence" value="ECO:0007669"/>
    <property type="project" value="InterPro"/>
</dbReference>
<evidence type="ECO:0000313" key="2">
    <source>
        <dbReference type="EMBL" id="GAH40673.1"/>
    </source>
</evidence>
<dbReference type="GO" id="GO:0016616">
    <property type="term" value="F:oxidoreductase activity, acting on the CH-OH group of donors, NAD or NADP as acceptor"/>
    <property type="evidence" value="ECO:0007669"/>
    <property type="project" value="InterPro"/>
</dbReference>
<feature type="non-terminal residue" evidence="2">
    <location>
        <position position="41"/>
    </location>
</feature>
<dbReference type="AlphaFoldDB" id="X1H5T9"/>
<name>X1H5T9_9ZZZZ</name>
<sequence length="41" mass="4247">MLGAGSFGTAVALLLERAGVRTTLLCRTGEQAGRLGEAREN</sequence>
<dbReference type="InterPro" id="IPR011128">
    <property type="entry name" value="G3P_DH_NAD-dep_N"/>
</dbReference>